<accession>A0A1G7ULK2</accession>
<keyword evidence="2" id="KW-1185">Reference proteome</keyword>
<reference evidence="1 2" key="1">
    <citation type="submission" date="2016-10" db="EMBL/GenBank/DDBJ databases">
        <authorList>
            <person name="de Groot N.N."/>
        </authorList>
    </citation>
    <scope>NUCLEOTIDE SEQUENCE [LARGE SCALE GENOMIC DNA]</scope>
    <source>
        <strain evidence="1 2">CPCC 201354</strain>
    </source>
</reference>
<dbReference type="EMBL" id="FNCN01000004">
    <property type="protein sequence ID" value="SDG47969.1"/>
    <property type="molecule type" value="Genomic_DNA"/>
</dbReference>
<dbReference type="OrthoDB" id="3215846at2"/>
<protein>
    <recommendedName>
        <fullName evidence="3">DUF2993 domain-containing protein</fullName>
    </recommendedName>
</protein>
<evidence type="ECO:0000313" key="1">
    <source>
        <dbReference type="EMBL" id="SDG47969.1"/>
    </source>
</evidence>
<organism evidence="1 2">
    <name type="scientific">Sinosporangium album</name>
    <dbReference type="NCBI Taxonomy" id="504805"/>
    <lineage>
        <taxon>Bacteria</taxon>
        <taxon>Bacillati</taxon>
        <taxon>Actinomycetota</taxon>
        <taxon>Actinomycetes</taxon>
        <taxon>Streptosporangiales</taxon>
        <taxon>Streptosporangiaceae</taxon>
        <taxon>Sinosporangium</taxon>
    </lineage>
</organism>
<dbReference type="InterPro" id="IPR021373">
    <property type="entry name" value="DUF2993"/>
</dbReference>
<sequence>MRKLIVSLILLAVVLAVVDRVAVSGAQSEIARQVAAAYDLGSEPEVTIQGIPFLTQAVSGRYEEITLKTGPMTQRGVRLSGVEATLYGVKAPLLALIQNIGGNEIRAERVVGSVIVPHETLKSRAPEGIELKSEGDRLSATGDVTVAGVRVPVKAFMKFDVVKGGVRLTPENVTLAGGVPVPENLTRSLTYTVPVRNLPLGLKLTDVRAADGGLRVSGEAEDVPLRG</sequence>
<dbReference type="AlphaFoldDB" id="A0A1G7ULK2"/>
<dbReference type="STRING" id="504805.SAMN05421505_104294"/>
<gene>
    <name evidence="1" type="ORF">SAMN05421505_104294</name>
</gene>
<dbReference type="Proteomes" id="UP000198923">
    <property type="component" value="Unassembled WGS sequence"/>
</dbReference>
<dbReference type="Pfam" id="PF11209">
    <property type="entry name" value="LmeA"/>
    <property type="match status" value="1"/>
</dbReference>
<dbReference type="RefSeq" id="WP_093169222.1">
    <property type="nucleotide sequence ID" value="NZ_FNCN01000004.1"/>
</dbReference>
<name>A0A1G7ULK2_9ACTN</name>
<proteinExistence type="predicted"/>
<evidence type="ECO:0008006" key="3">
    <source>
        <dbReference type="Google" id="ProtNLM"/>
    </source>
</evidence>
<evidence type="ECO:0000313" key="2">
    <source>
        <dbReference type="Proteomes" id="UP000198923"/>
    </source>
</evidence>